<dbReference type="OrthoDB" id="10059269at2759"/>
<dbReference type="SMART" id="SM00494">
    <property type="entry name" value="ChtBD2"/>
    <property type="match status" value="1"/>
</dbReference>
<feature type="signal peptide" evidence="1">
    <location>
        <begin position="1"/>
        <end position="23"/>
    </location>
</feature>
<dbReference type="Gene3D" id="2.170.140.10">
    <property type="entry name" value="Chitin binding domain"/>
    <property type="match status" value="1"/>
</dbReference>
<evidence type="ECO:0000313" key="3">
    <source>
        <dbReference type="EMBL" id="CDW20278.1"/>
    </source>
</evidence>
<dbReference type="InterPro" id="IPR036508">
    <property type="entry name" value="Chitin-bd_dom_sf"/>
</dbReference>
<evidence type="ECO:0000256" key="1">
    <source>
        <dbReference type="SAM" id="SignalP"/>
    </source>
</evidence>
<reference evidence="3" key="1">
    <citation type="submission" date="2014-05" db="EMBL/GenBank/DDBJ databases">
        <authorList>
            <person name="Chronopoulou M."/>
        </authorList>
    </citation>
    <scope>NUCLEOTIDE SEQUENCE</scope>
    <source>
        <tissue evidence="3">Whole organism</tissue>
    </source>
</reference>
<evidence type="ECO:0000259" key="2">
    <source>
        <dbReference type="PROSITE" id="PS50940"/>
    </source>
</evidence>
<keyword evidence="1" id="KW-0732">Signal</keyword>
<proteinExistence type="predicted"/>
<organism evidence="3">
    <name type="scientific">Lepeophtheirus salmonis</name>
    <name type="common">Salmon louse</name>
    <name type="synonym">Caligus salmonis</name>
    <dbReference type="NCBI Taxonomy" id="72036"/>
    <lineage>
        <taxon>Eukaryota</taxon>
        <taxon>Metazoa</taxon>
        <taxon>Ecdysozoa</taxon>
        <taxon>Arthropoda</taxon>
        <taxon>Crustacea</taxon>
        <taxon>Multicrustacea</taxon>
        <taxon>Hexanauplia</taxon>
        <taxon>Copepoda</taxon>
        <taxon>Siphonostomatoida</taxon>
        <taxon>Caligidae</taxon>
        <taxon>Lepeophtheirus</taxon>
    </lineage>
</organism>
<dbReference type="PANTHER" id="PTHR22933">
    <property type="entry name" value="FI18007P1-RELATED"/>
    <property type="match status" value="1"/>
</dbReference>
<name>A0A0K2T2L8_LEPSM</name>
<accession>A0A0K2T2L8</accession>
<dbReference type="PROSITE" id="PS50940">
    <property type="entry name" value="CHIT_BIND_II"/>
    <property type="match status" value="1"/>
</dbReference>
<dbReference type="InterPro" id="IPR052976">
    <property type="entry name" value="Scoloptoxin-like"/>
</dbReference>
<gene>
    <name evidence="3" type="primary">Dmoj\GI12087</name>
</gene>
<dbReference type="GO" id="GO:0008061">
    <property type="term" value="F:chitin binding"/>
    <property type="evidence" value="ECO:0007669"/>
    <property type="project" value="InterPro"/>
</dbReference>
<dbReference type="AlphaFoldDB" id="A0A0K2T2L8"/>
<sequence>MSVSVMFTTMLLLFLRSVDILTAKELKISGIPGQDYPIYNEIPDTSFSCSDKIEAGYYADPETNCQVFHICIRDGHEGLVQASMLCPNRTIFNQELFTCDYWYNFNCENAIGFYYKNEELEAAREEASVLFGNFSVSFTAIGRNANIEESSYLK</sequence>
<dbReference type="EMBL" id="HACA01002917">
    <property type="protein sequence ID" value="CDW20278.1"/>
    <property type="molecule type" value="Transcribed_RNA"/>
</dbReference>
<dbReference type="Pfam" id="PF01607">
    <property type="entry name" value="CBM_14"/>
    <property type="match status" value="1"/>
</dbReference>
<protein>
    <recommendedName>
        <fullName evidence="2">Chitin-binding type-2 domain-containing protein</fullName>
    </recommendedName>
</protein>
<dbReference type="SUPFAM" id="SSF57625">
    <property type="entry name" value="Invertebrate chitin-binding proteins"/>
    <property type="match status" value="1"/>
</dbReference>
<dbReference type="GO" id="GO:0005576">
    <property type="term" value="C:extracellular region"/>
    <property type="evidence" value="ECO:0007669"/>
    <property type="project" value="InterPro"/>
</dbReference>
<dbReference type="PANTHER" id="PTHR22933:SF43">
    <property type="entry name" value="LP10131P"/>
    <property type="match status" value="1"/>
</dbReference>
<feature type="chain" id="PRO_5005487424" description="Chitin-binding type-2 domain-containing protein" evidence="1">
    <location>
        <begin position="24"/>
        <end position="154"/>
    </location>
</feature>
<dbReference type="InterPro" id="IPR002557">
    <property type="entry name" value="Chitin-bd_dom"/>
</dbReference>
<feature type="domain" description="Chitin-binding type-2" evidence="2">
    <location>
        <begin position="46"/>
        <end position="109"/>
    </location>
</feature>